<keyword evidence="7 10" id="KW-0067">ATP-binding</keyword>
<accession>A0A6A7YDU7</accession>
<proteinExistence type="inferred from homology"/>
<dbReference type="PANTHER" id="PTHR21310">
    <property type="entry name" value="AMINOGLYCOSIDE PHOSPHOTRANSFERASE-RELATED-RELATED"/>
    <property type="match status" value="1"/>
</dbReference>
<evidence type="ECO:0000256" key="8">
    <source>
        <dbReference type="ARBA" id="ARBA00023251"/>
    </source>
</evidence>
<dbReference type="EMBL" id="WIWI01000022">
    <property type="protein sequence ID" value="MQT89404.1"/>
    <property type="molecule type" value="Genomic_DNA"/>
</dbReference>
<keyword evidence="12" id="KW-0460">Magnesium</keyword>
<keyword evidence="6 10" id="KW-0418">Kinase</keyword>
<sequence length="258" mass="29196">MTIQLPRTIEQFIGGAALRADEIGESPCDVYSFKRGNDRLFLKTCPAILAPTTYSVLREARVLSWLADRLRVPEVVAVAESVEGEFMITRCVEGQPLQARINDPSSIIMFFCEAVRQLQAVPIHDCPFDSSVETRLHELDYLLAHNLGEDCYNLQQWPYLQTPLDLVARLHKTKPPEDRVFSHGDLCGANVFVDAHDTLHFIDLGRGGSADRWLDIAFVHRFLRKDVSLGVAGEFLTELGEGDEPAKREFFEQLDEFF</sequence>
<dbReference type="RefSeq" id="WP_153327953.1">
    <property type="nucleotide sequence ID" value="NZ_WIWI01000022.1"/>
</dbReference>
<evidence type="ECO:0000256" key="1">
    <source>
        <dbReference type="ARBA" id="ARBA00006219"/>
    </source>
</evidence>
<keyword evidence="8 10" id="KW-0046">Antibiotic resistance</keyword>
<evidence type="ECO:0000256" key="11">
    <source>
        <dbReference type="PIRSR" id="PIRSR000706-1"/>
    </source>
</evidence>
<evidence type="ECO:0000313" key="14">
    <source>
        <dbReference type="EMBL" id="MQT47912.1"/>
    </source>
</evidence>
<dbReference type="InterPro" id="IPR011009">
    <property type="entry name" value="Kinase-like_dom_sf"/>
</dbReference>
<evidence type="ECO:0000256" key="9">
    <source>
        <dbReference type="ARBA" id="ARBA00048925"/>
    </source>
</evidence>
<dbReference type="PIRSF" id="PIRSF000706">
    <property type="entry name" value="Kanamycin_kin"/>
    <property type="match status" value="1"/>
</dbReference>
<feature type="domain" description="Aminoglycoside phosphotransferase" evidence="13">
    <location>
        <begin position="30"/>
        <end position="248"/>
    </location>
</feature>
<reference evidence="16 17" key="1">
    <citation type="submission" date="2019-10" db="EMBL/GenBank/DDBJ databases">
        <title>Evaluation of single-gene subtyping targets for Pseudomonas.</title>
        <authorList>
            <person name="Reichler S.J."/>
            <person name="Orsi R.H."/>
            <person name="Wiedmann M."/>
            <person name="Martin N.H."/>
            <person name="Murphy S.I."/>
        </authorList>
    </citation>
    <scope>NUCLEOTIDE SEQUENCE [LARGE SCALE GENOMIC DNA]</scope>
    <source>
        <strain evidence="15 17">FSL R10-3254</strain>
        <strain evidence="14 16">FSL R10-3257</strain>
    </source>
</reference>
<evidence type="ECO:0000313" key="16">
    <source>
        <dbReference type="Proteomes" id="UP000441404"/>
    </source>
</evidence>
<feature type="binding site" evidence="12">
    <location>
        <position position="203"/>
    </location>
    <ligand>
        <name>Mg(2+)</name>
        <dbReference type="ChEBI" id="CHEBI:18420"/>
    </ligand>
</feature>
<dbReference type="CDD" id="cd05150">
    <property type="entry name" value="APH"/>
    <property type="match status" value="1"/>
</dbReference>
<gene>
    <name evidence="14" type="primary">aph(3')</name>
    <name evidence="15" type="ORF">GHO39_09700</name>
    <name evidence="14" type="ORF">GHO40_14470</name>
</gene>
<evidence type="ECO:0000313" key="15">
    <source>
        <dbReference type="EMBL" id="MQT89404.1"/>
    </source>
</evidence>
<comment type="catalytic activity">
    <reaction evidence="9">
        <text>kanamycin A + ATP = kanamycin 3'-phosphate + ADP + H(+)</text>
        <dbReference type="Rhea" id="RHEA:24256"/>
        <dbReference type="ChEBI" id="CHEBI:15378"/>
        <dbReference type="ChEBI" id="CHEBI:30616"/>
        <dbReference type="ChEBI" id="CHEBI:57909"/>
        <dbReference type="ChEBI" id="CHEBI:58214"/>
        <dbReference type="ChEBI" id="CHEBI:456216"/>
        <dbReference type="EC" id="2.7.1.95"/>
    </reaction>
</comment>
<protein>
    <recommendedName>
        <fullName evidence="3">Aminoglycoside 3'-phosphotransferase</fullName>
        <ecNumber evidence="2">2.7.1.95</ecNumber>
    </recommendedName>
</protein>
<dbReference type="InterPro" id="IPR024165">
    <property type="entry name" value="Kan/Strep_kinase"/>
</dbReference>
<evidence type="ECO:0000256" key="10">
    <source>
        <dbReference type="PIRNR" id="PIRNR000706"/>
    </source>
</evidence>
<evidence type="ECO:0000256" key="7">
    <source>
        <dbReference type="ARBA" id="ARBA00022840"/>
    </source>
</evidence>
<dbReference type="GO" id="GO:0005524">
    <property type="term" value="F:ATP binding"/>
    <property type="evidence" value="ECO:0007669"/>
    <property type="project" value="UniProtKB-KW"/>
</dbReference>
<dbReference type="NCBIfam" id="NF033068">
    <property type="entry name" value="APH_3p"/>
    <property type="match status" value="1"/>
</dbReference>
<evidence type="ECO:0000256" key="6">
    <source>
        <dbReference type="ARBA" id="ARBA00022777"/>
    </source>
</evidence>
<keyword evidence="12" id="KW-0479">Metal-binding</keyword>
<dbReference type="AlphaFoldDB" id="A0A6A7YDU7"/>
<comment type="similarity">
    <text evidence="1 10">Belongs to the aminoglycoside phosphotransferase family.</text>
</comment>
<evidence type="ECO:0000256" key="2">
    <source>
        <dbReference type="ARBA" id="ARBA00012193"/>
    </source>
</evidence>
<dbReference type="PANTHER" id="PTHR21310:SF41">
    <property type="entry name" value="3'-PHOSPHOTRANSFERASE, PUTATIVE-RELATED"/>
    <property type="match status" value="1"/>
</dbReference>
<keyword evidence="5 10" id="KW-0547">Nucleotide-binding</keyword>
<evidence type="ECO:0000256" key="3">
    <source>
        <dbReference type="ARBA" id="ARBA00017903"/>
    </source>
</evidence>
<evidence type="ECO:0000256" key="12">
    <source>
        <dbReference type="PIRSR" id="PIRSR000706-2"/>
    </source>
</evidence>
<evidence type="ECO:0000256" key="5">
    <source>
        <dbReference type="ARBA" id="ARBA00022741"/>
    </source>
</evidence>
<dbReference type="EMBL" id="WIWJ01000024">
    <property type="protein sequence ID" value="MQT47912.1"/>
    <property type="molecule type" value="Genomic_DNA"/>
</dbReference>
<keyword evidence="4 10" id="KW-0808">Transferase</keyword>
<feature type="active site" description="Proton acceptor" evidence="11">
    <location>
        <position position="185"/>
    </location>
</feature>
<name>A0A6A7YDU7_9PSED</name>
<dbReference type="Gene3D" id="3.30.200.20">
    <property type="entry name" value="Phosphorylase Kinase, domain 1"/>
    <property type="match status" value="1"/>
</dbReference>
<dbReference type="InterPro" id="IPR051678">
    <property type="entry name" value="AGP_Transferase"/>
</dbReference>
<dbReference type="Gene3D" id="3.90.1200.10">
    <property type="match status" value="1"/>
</dbReference>
<dbReference type="Proteomes" id="UP000441404">
    <property type="component" value="Unassembled WGS sequence"/>
</dbReference>
<evidence type="ECO:0000313" key="17">
    <source>
        <dbReference type="Proteomes" id="UP000489190"/>
    </source>
</evidence>
<dbReference type="GO" id="GO:0046677">
    <property type="term" value="P:response to antibiotic"/>
    <property type="evidence" value="ECO:0007669"/>
    <property type="project" value="UniProtKB-KW"/>
</dbReference>
<dbReference type="SUPFAM" id="SSF56112">
    <property type="entry name" value="Protein kinase-like (PK-like)"/>
    <property type="match status" value="1"/>
</dbReference>
<dbReference type="InterPro" id="IPR002575">
    <property type="entry name" value="Aminoglycoside_PTrfase"/>
</dbReference>
<comment type="caution">
    <text evidence="14">The sequence shown here is derived from an EMBL/GenBank/DDBJ whole genome shotgun (WGS) entry which is preliminary data.</text>
</comment>
<evidence type="ECO:0000256" key="4">
    <source>
        <dbReference type="ARBA" id="ARBA00022679"/>
    </source>
</evidence>
<feature type="binding site" evidence="12">
    <location>
        <position position="190"/>
    </location>
    <ligand>
        <name>Mg(2+)</name>
        <dbReference type="ChEBI" id="CHEBI:18420"/>
    </ligand>
</feature>
<evidence type="ECO:0000259" key="13">
    <source>
        <dbReference type="Pfam" id="PF01636"/>
    </source>
</evidence>
<dbReference type="Proteomes" id="UP000489190">
    <property type="component" value="Unassembled WGS sequence"/>
</dbReference>
<dbReference type="Pfam" id="PF01636">
    <property type="entry name" value="APH"/>
    <property type="match status" value="1"/>
</dbReference>
<dbReference type="GO" id="GO:0046872">
    <property type="term" value="F:metal ion binding"/>
    <property type="evidence" value="ECO:0007669"/>
    <property type="project" value="UniProtKB-KW"/>
</dbReference>
<dbReference type="GO" id="GO:0008910">
    <property type="term" value="F:kanamycin kinase activity"/>
    <property type="evidence" value="ECO:0007669"/>
    <property type="project" value="UniProtKB-EC"/>
</dbReference>
<organism evidence="14 16">
    <name type="scientific">Pseudomonas helleri</name>
    <dbReference type="NCBI Taxonomy" id="1608996"/>
    <lineage>
        <taxon>Bacteria</taxon>
        <taxon>Pseudomonadati</taxon>
        <taxon>Pseudomonadota</taxon>
        <taxon>Gammaproteobacteria</taxon>
        <taxon>Pseudomonadales</taxon>
        <taxon>Pseudomonadaceae</taxon>
        <taxon>Pseudomonas</taxon>
    </lineage>
</organism>
<dbReference type="EC" id="2.7.1.95" evidence="2"/>